<dbReference type="Gene3D" id="3.40.50.150">
    <property type="entry name" value="Vaccinia Virus protein VP39"/>
    <property type="match status" value="1"/>
</dbReference>
<dbReference type="Proteomes" id="UP000320580">
    <property type="component" value="Chromosome"/>
</dbReference>
<dbReference type="EMBL" id="CP042266">
    <property type="protein sequence ID" value="QDY77544.1"/>
    <property type="molecule type" value="Genomic_DNA"/>
</dbReference>
<dbReference type="SUPFAM" id="SSF53335">
    <property type="entry name" value="S-adenosyl-L-methionine-dependent methyltransferases"/>
    <property type="match status" value="1"/>
</dbReference>
<evidence type="ECO:0000313" key="2">
    <source>
        <dbReference type="EMBL" id="QDY77544.1"/>
    </source>
</evidence>
<accession>A0A5B8JAT1</accession>
<organism evidence="2 3">
    <name type="scientific">Streptomyces qinzhouensis</name>
    <dbReference type="NCBI Taxonomy" id="2599401"/>
    <lineage>
        <taxon>Bacteria</taxon>
        <taxon>Bacillati</taxon>
        <taxon>Actinomycetota</taxon>
        <taxon>Actinomycetes</taxon>
        <taxon>Kitasatosporales</taxon>
        <taxon>Streptomycetaceae</taxon>
        <taxon>Streptomyces</taxon>
    </lineage>
</organism>
<proteinExistence type="predicted"/>
<dbReference type="InterPro" id="IPR006764">
    <property type="entry name" value="SAM_dep_MeTrfase_SAV2177_type"/>
</dbReference>
<dbReference type="Pfam" id="PF04672">
    <property type="entry name" value="Methyltransf_19"/>
    <property type="match status" value="1"/>
</dbReference>
<name>A0A5B8JAT1_9ACTN</name>
<dbReference type="OrthoDB" id="9805171at2"/>
<reference evidence="2 3" key="1">
    <citation type="submission" date="2019-07" db="EMBL/GenBank/DDBJ databases">
        <authorList>
            <person name="Zhu P."/>
        </authorList>
    </citation>
    <scope>NUCLEOTIDE SEQUENCE [LARGE SCALE GENOMIC DNA]</scope>
    <source>
        <strain evidence="2 3">SSL-25</strain>
    </source>
</reference>
<gene>
    <name evidence="2" type="ORF">FQU76_14550</name>
</gene>
<keyword evidence="3" id="KW-1185">Reference proteome</keyword>
<protein>
    <recommendedName>
        <fullName evidence="4">SAM-dependent methyltransferase</fullName>
    </recommendedName>
</protein>
<dbReference type="InterPro" id="IPR029063">
    <property type="entry name" value="SAM-dependent_MTases_sf"/>
</dbReference>
<dbReference type="KEGG" id="sqz:FQU76_14550"/>
<evidence type="ECO:0008006" key="4">
    <source>
        <dbReference type="Google" id="ProtNLM"/>
    </source>
</evidence>
<feature type="region of interest" description="Disordered" evidence="1">
    <location>
        <begin position="1"/>
        <end position="36"/>
    </location>
</feature>
<evidence type="ECO:0000256" key="1">
    <source>
        <dbReference type="SAM" id="MobiDB-lite"/>
    </source>
</evidence>
<evidence type="ECO:0000313" key="3">
    <source>
        <dbReference type="Proteomes" id="UP000320580"/>
    </source>
</evidence>
<feature type="compositionally biased region" description="Low complexity" evidence="1">
    <location>
        <begin position="15"/>
        <end position="24"/>
    </location>
</feature>
<feature type="compositionally biased region" description="Basic residues" evidence="1">
    <location>
        <begin position="1"/>
        <end position="10"/>
    </location>
</feature>
<dbReference type="AlphaFoldDB" id="A0A5B8JAT1"/>
<sequence>MDMSSRRRGPPSRPIRPSRWPTRSWNWPEAPHEVDRPRRSCRRRVHRLRPVRLADAVAGGPAGRVDAVTPPPPPLSYSLHAPVSSARVHHAALGGQDFYDSYEADEDVVRRLTDIGYPARAAARAGRAFHLRAVTYATETLGLHQVLDIGPGLPPHTGVDTHSIAALYTGDRARTLYADTDPIVVARWDPWLRGRHVRAAQTDLRRTETLLAEADAHFDLRYPVAVVATAVLDTIDDQDQPHLCMRRIMEALVPGSVLVLSHLTYEDNPPLVHQAESILRKAGLTSCARGFEDIAAFFGDLTAVGPGLVPVSQWYPTGADPDDRSTVHTYGGVGIT</sequence>